<evidence type="ECO:0000313" key="3">
    <source>
        <dbReference type="Proteomes" id="UP001595859"/>
    </source>
</evidence>
<dbReference type="Gene3D" id="3.40.50.150">
    <property type="entry name" value="Vaccinia Virus protein VP39"/>
    <property type="match status" value="1"/>
</dbReference>
<evidence type="ECO:0000259" key="1">
    <source>
        <dbReference type="Pfam" id="PF13649"/>
    </source>
</evidence>
<evidence type="ECO:0000313" key="2">
    <source>
        <dbReference type="EMBL" id="MFC4854441.1"/>
    </source>
</evidence>
<protein>
    <submittedName>
        <fullName evidence="2">Class I SAM-dependent methyltransferase</fullName>
        <ecNumber evidence="2">2.1.1.222</ecNumber>
        <ecNumber evidence="2">2.1.1.64</ecNumber>
    </submittedName>
</protein>
<dbReference type="GO" id="GO:0102208">
    <property type="term" value="F:2-polyprenyl-6-hydroxyphenol methylase activity"/>
    <property type="evidence" value="ECO:0007669"/>
    <property type="project" value="UniProtKB-EC"/>
</dbReference>
<name>A0ABV9S1D8_9PSEU</name>
<organism evidence="2 3">
    <name type="scientific">Actinophytocola glycyrrhizae</name>
    <dbReference type="NCBI Taxonomy" id="2044873"/>
    <lineage>
        <taxon>Bacteria</taxon>
        <taxon>Bacillati</taxon>
        <taxon>Actinomycetota</taxon>
        <taxon>Actinomycetes</taxon>
        <taxon>Pseudonocardiales</taxon>
        <taxon>Pseudonocardiaceae</taxon>
    </lineage>
</organism>
<keyword evidence="3" id="KW-1185">Reference proteome</keyword>
<dbReference type="GO" id="GO:0061542">
    <property type="term" value="F:3-demethylubiquinol 3-O-methyltransferase activity"/>
    <property type="evidence" value="ECO:0007669"/>
    <property type="project" value="UniProtKB-EC"/>
</dbReference>
<dbReference type="InterPro" id="IPR029063">
    <property type="entry name" value="SAM-dependent_MTases_sf"/>
</dbReference>
<dbReference type="EMBL" id="JBHSIS010000006">
    <property type="protein sequence ID" value="MFC4854441.1"/>
    <property type="molecule type" value="Genomic_DNA"/>
</dbReference>
<gene>
    <name evidence="2" type="ORF">ACFPCV_13080</name>
</gene>
<comment type="caution">
    <text evidence="2">The sequence shown here is derived from an EMBL/GenBank/DDBJ whole genome shotgun (WGS) entry which is preliminary data.</text>
</comment>
<dbReference type="InterPro" id="IPR041698">
    <property type="entry name" value="Methyltransf_25"/>
</dbReference>
<dbReference type="EC" id="2.1.1.222" evidence="2"/>
<feature type="domain" description="Methyltransferase" evidence="1">
    <location>
        <begin position="41"/>
        <end position="127"/>
    </location>
</feature>
<dbReference type="Pfam" id="PF13649">
    <property type="entry name" value="Methyltransf_25"/>
    <property type="match status" value="1"/>
</dbReference>
<accession>A0ABV9S1D8</accession>
<sequence>MDADILEYYERGGEDTRLVDSVELLRTRVLLRRHLPEHASVLDVGGGSGVHATWLAEEGHRVRLVDPVPRHVATARAKGIDAVEGDARALAEPDASRDAVLLLGPLYHLLDRAERVRALTEAGRVSKDLVIAAAISRWSPMFEGMLRGLVDVPGFTPMLREDLASGTRRGTQHHPFGFTTCYFHRPEELETEVADAGLTLVDLLPVEGMAEWIPDLPGRLADPDKRALLLELLERTEREPALLGATAHLLVIARR</sequence>
<dbReference type="Proteomes" id="UP001595859">
    <property type="component" value="Unassembled WGS sequence"/>
</dbReference>
<dbReference type="RefSeq" id="WP_378056384.1">
    <property type="nucleotide sequence ID" value="NZ_JBHSIS010000006.1"/>
</dbReference>
<reference evidence="3" key="1">
    <citation type="journal article" date="2019" name="Int. J. Syst. Evol. Microbiol.">
        <title>The Global Catalogue of Microorganisms (GCM) 10K type strain sequencing project: providing services to taxonomists for standard genome sequencing and annotation.</title>
        <authorList>
            <consortium name="The Broad Institute Genomics Platform"/>
            <consortium name="The Broad Institute Genome Sequencing Center for Infectious Disease"/>
            <person name="Wu L."/>
            <person name="Ma J."/>
        </authorList>
    </citation>
    <scope>NUCLEOTIDE SEQUENCE [LARGE SCALE GENOMIC DNA]</scope>
    <source>
        <strain evidence="3">ZS-22-S1</strain>
    </source>
</reference>
<keyword evidence="2" id="KW-0489">Methyltransferase</keyword>
<dbReference type="CDD" id="cd02440">
    <property type="entry name" value="AdoMet_MTases"/>
    <property type="match status" value="1"/>
</dbReference>
<dbReference type="EC" id="2.1.1.64" evidence="2"/>
<proteinExistence type="predicted"/>
<keyword evidence="2" id="KW-0808">Transferase</keyword>
<dbReference type="SUPFAM" id="SSF53335">
    <property type="entry name" value="S-adenosyl-L-methionine-dependent methyltransferases"/>
    <property type="match status" value="1"/>
</dbReference>
<dbReference type="GO" id="GO:0032259">
    <property type="term" value="P:methylation"/>
    <property type="evidence" value="ECO:0007669"/>
    <property type="project" value="UniProtKB-KW"/>
</dbReference>